<dbReference type="EMBL" id="RXIC02000024">
    <property type="protein sequence ID" value="KAB1211225.1"/>
    <property type="molecule type" value="Genomic_DNA"/>
</dbReference>
<organism evidence="1 2">
    <name type="scientific">Morella rubra</name>
    <name type="common">Chinese bayberry</name>
    <dbReference type="NCBI Taxonomy" id="262757"/>
    <lineage>
        <taxon>Eukaryota</taxon>
        <taxon>Viridiplantae</taxon>
        <taxon>Streptophyta</taxon>
        <taxon>Embryophyta</taxon>
        <taxon>Tracheophyta</taxon>
        <taxon>Spermatophyta</taxon>
        <taxon>Magnoliopsida</taxon>
        <taxon>eudicotyledons</taxon>
        <taxon>Gunneridae</taxon>
        <taxon>Pentapetalae</taxon>
        <taxon>rosids</taxon>
        <taxon>fabids</taxon>
        <taxon>Fagales</taxon>
        <taxon>Myricaceae</taxon>
        <taxon>Morella</taxon>
    </lineage>
</organism>
<evidence type="ECO:0000313" key="1">
    <source>
        <dbReference type="EMBL" id="KAB1211225.1"/>
    </source>
</evidence>
<comment type="caution">
    <text evidence="1">The sequence shown here is derived from an EMBL/GenBank/DDBJ whole genome shotgun (WGS) entry which is preliminary data.</text>
</comment>
<protein>
    <submittedName>
        <fullName evidence="1">Uncharacterized protein</fullName>
    </submittedName>
</protein>
<keyword evidence="2" id="KW-1185">Reference proteome</keyword>
<sequence>MLGKHMRGYWENCVDAKIYPLIPLILRFLLIFSDYHLEPKKATQKLCFPSVSATTKALP</sequence>
<name>A0A6A1VFA4_9ROSI</name>
<gene>
    <name evidence="1" type="ORF">CJ030_MR6G021585</name>
</gene>
<proteinExistence type="predicted"/>
<dbReference type="Proteomes" id="UP000516437">
    <property type="component" value="Chromosome 6"/>
</dbReference>
<accession>A0A6A1VFA4</accession>
<evidence type="ECO:0000313" key="2">
    <source>
        <dbReference type="Proteomes" id="UP000516437"/>
    </source>
</evidence>
<dbReference type="AlphaFoldDB" id="A0A6A1VFA4"/>
<reference evidence="1 2" key="1">
    <citation type="journal article" date="2019" name="Plant Biotechnol. J.">
        <title>The red bayberry genome and genetic basis of sex determination.</title>
        <authorList>
            <person name="Jia H.M."/>
            <person name="Jia H.J."/>
            <person name="Cai Q.L."/>
            <person name="Wang Y."/>
            <person name="Zhao H.B."/>
            <person name="Yang W.F."/>
            <person name="Wang G.Y."/>
            <person name="Li Y.H."/>
            <person name="Zhan D.L."/>
            <person name="Shen Y.T."/>
            <person name="Niu Q.F."/>
            <person name="Chang L."/>
            <person name="Qiu J."/>
            <person name="Zhao L."/>
            <person name="Xie H.B."/>
            <person name="Fu W.Y."/>
            <person name="Jin J."/>
            <person name="Li X.W."/>
            <person name="Jiao Y."/>
            <person name="Zhou C.C."/>
            <person name="Tu T."/>
            <person name="Chai C.Y."/>
            <person name="Gao J.L."/>
            <person name="Fan L.J."/>
            <person name="van de Weg E."/>
            <person name="Wang J.Y."/>
            <person name="Gao Z.S."/>
        </authorList>
    </citation>
    <scope>NUCLEOTIDE SEQUENCE [LARGE SCALE GENOMIC DNA]</scope>
    <source>
        <tissue evidence="1">Leaves</tissue>
    </source>
</reference>